<dbReference type="AlphaFoldDB" id="A0AA88NBK1"/>
<evidence type="ECO:0000313" key="2">
    <source>
        <dbReference type="EMBL" id="KAK2855899.1"/>
    </source>
</evidence>
<dbReference type="EMBL" id="JAUPFM010000003">
    <property type="protein sequence ID" value="KAK2855899.1"/>
    <property type="molecule type" value="Genomic_DNA"/>
</dbReference>
<keyword evidence="3" id="KW-1185">Reference proteome</keyword>
<protein>
    <submittedName>
        <fullName evidence="2">Uncharacterized protein</fullName>
    </submittedName>
</protein>
<keyword evidence="1" id="KW-0472">Membrane</keyword>
<evidence type="ECO:0000256" key="1">
    <source>
        <dbReference type="SAM" id="Phobius"/>
    </source>
</evidence>
<gene>
    <name evidence="2" type="ORF">Q5P01_004634</name>
</gene>
<evidence type="ECO:0000313" key="3">
    <source>
        <dbReference type="Proteomes" id="UP001187415"/>
    </source>
</evidence>
<dbReference type="Proteomes" id="UP001187415">
    <property type="component" value="Unassembled WGS sequence"/>
</dbReference>
<keyword evidence="1" id="KW-1133">Transmembrane helix</keyword>
<reference evidence="2" key="1">
    <citation type="submission" date="2023-07" db="EMBL/GenBank/DDBJ databases">
        <title>Chromosome-level Genome Assembly of Striped Snakehead (Channa striata).</title>
        <authorList>
            <person name="Liu H."/>
        </authorList>
    </citation>
    <scope>NUCLEOTIDE SEQUENCE</scope>
    <source>
        <strain evidence="2">Gz</strain>
        <tissue evidence="2">Muscle</tissue>
    </source>
</reference>
<comment type="caution">
    <text evidence="2">The sequence shown here is derived from an EMBL/GenBank/DDBJ whole genome shotgun (WGS) entry which is preliminary data.</text>
</comment>
<feature type="transmembrane region" description="Helical" evidence="1">
    <location>
        <begin position="48"/>
        <end position="71"/>
    </location>
</feature>
<keyword evidence="1" id="KW-0812">Transmembrane</keyword>
<proteinExistence type="predicted"/>
<accession>A0AA88NBK1</accession>
<name>A0AA88NBK1_CHASR</name>
<sequence length="140" mass="15144">MNTSQALCSASATFKTLSQVHESLSCQVTRASGRTEKFTFEKETPPGWWHHVVGPVCLAALVITVVTVVLVRRSRNKGNKSQMDENTAEADDGVSYVSISHTNKSSNTDQVWGGGDTVTYSTVKPHSSLTDPNNLYAAVN</sequence>
<organism evidence="2 3">
    <name type="scientific">Channa striata</name>
    <name type="common">Snakehead murrel</name>
    <name type="synonym">Ophicephalus striatus</name>
    <dbReference type="NCBI Taxonomy" id="64152"/>
    <lineage>
        <taxon>Eukaryota</taxon>
        <taxon>Metazoa</taxon>
        <taxon>Chordata</taxon>
        <taxon>Craniata</taxon>
        <taxon>Vertebrata</taxon>
        <taxon>Euteleostomi</taxon>
        <taxon>Actinopterygii</taxon>
        <taxon>Neopterygii</taxon>
        <taxon>Teleostei</taxon>
        <taxon>Neoteleostei</taxon>
        <taxon>Acanthomorphata</taxon>
        <taxon>Anabantaria</taxon>
        <taxon>Anabantiformes</taxon>
        <taxon>Channoidei</taxon>
        <taxon>Channidae</taxon>
        <taxon>Channa</taxon>
    </lineage>
</organism>